<reference evidence="1" key="1">
    <citation type="journal article" date="2015" name="Nature">
        <title>Complex archaea that bridge the gap between prokaryotes and eukaryotes.</title>
        <authorList>
            <person name="Spang A."/>
            <person name="Saw J.H."/>
            <person name="Jorgensen S.L."/>
            <person name="Zaremba-Niedzwiedzka K."/>
            <person name="Martijn J."/>
            <person name="Lind A.E."/>
            <person name="van Eijk R."/>
            <person name="Schleper C."/>
            <person name="Guy L."/>
            <person name="Ettema T.J."/>
        </authorList>
    </citation>
    <scope>NUCLEOTIDE SEQUENCE</scope>
</reference>
<gene>
    <name evidence="1" type="ORF">LCGC14_1912640</name>
</gene>
<proteinExistence type="predicted"/>
<dbReference type="EMBL" id="LAZR01020229">
    <property type="protein sequence ID" value="KKL89639.1"/>
    <property type="molecule type" value="Genomic_DNA"/>
</dbReference>
<dbReference type="AlphaFoldDB" id="A0A0F9FSZ2"/>
<comment type="caution">
    <text evidence="1">The sequence shown here is derived from an EMBL/GenBank/DDBJ whole genome shotgun (WGS) entry which is preliminary data.</text>
</comment>
<accession>A0A0F9FSZ2</accession>
<name>A0A0F9FSZ2_9ZZZZ</name>
<organism evidence="1">
    <name type="scientific">marine sediment metagenome</name>
    <dbReference type="NCBI Taxonomy" id="412755"/>
    <lineage>
        <taxon>unclassified sequences</taxon>
        <taxon>metagenomes</taxon>
        <taxon>ecological metagenomes</taxon>
    </lineage>
</organism>
<protein>
    <submittedName>
        <fullName evidence="1">Uncharacterized protein</fullName>
    </submittedName>
</protein>
<evidence type="ECO:0000313" key="1">
    <source>
        <dbReference type="EMBL" id="KKL89639.1"/>
    </source>
</evidence>
<sequence length="105" mass="11846">MSLPQGAERQGVCEMCRSCWDEAGQPSMDTPGVQLAVRLIGEVYEESWAGGNLHIVVDDWNTEQEHLDWCGTVITTEAERRCHKVLNELTEDERMSALALHDGFR</sequence>